<organism evidence="2 3">
    <name type="scientific">Bradyrhizobium japonicum</name>
    <dbReference type="NCBI Taxonomy" id="375"/>
    <lineage>
        <taxon>Bacteria</taxon>
        <taxon>Pseudomonadati</taxon>
        <taxon>Pseudomonadota</taxon>
        <taxon>Alphaproteobacteria</taxon>
        <taxon>Hyphomicrobiales</taxon>
        <taxon>Nitrobacteraceae</taxon>
        <taxon>Bradyrhizobium</taxon>
    </lineage>
</organism>
<name>A0A1L3F0R2_BRAJP</name>
<reference evidence="2 3" key="1">
    <citation type="submission" date="2016-11" db="EMBL/GenBank/DDBJ databases">
        <title>Complete Genome Sequence of Bradyrhizobium sp. strain J5, an isolated from soybean nodule in Hokkaido.</title>
        <authorList>
            <person name="Kanehara K."/>
        </authorList>
    </citation>
    <scope>NUCLEOTIDE SEQUENCE [LARGE SCALE GENOMIC DNA]</scope>
    <source>
        <strain evidence="2 3">J5</strain>
    </source>
</reference>
<evidence type="ECO:0000313" key="2">
    <source>
        <dbReference type="EMBL" id="APG06860.1"/>
    </source>
</evidence>
<gene>
    <name evidence="2" type="ORF">BKD09_00835</name>
</gene>
<sequence length="284" mass="31803">MTACDWPNLISFLSWLAPILSSFFPWPFLILVALFASPIRNALNTFVVGFASLPRAVTAINIAGMKINLDPAKAKALLSISSEVVSANFDRAVDREVERLKIWDKFEVVIKKALEPMIDQSVIAAKDQSPYRVTIHMPDTLQPEVLYQLIEYFPVASQSDARGRRKSIRFGAIGKAWRLQRSDYSPIVSTDREALIEDWGMTRAEAEQAGRGRQTFLAVIIRDSARIPLAIFYMDAMPPQLLGSRSATEISDTITKECVSSKLIESLVKVRTRMEEQVASPQLN</sequence>
<accession>A0A1L3F0R2</accession>
<protein>
    <submittedName>
        <fullName evidence="2">Uncharacterized protein</fullName>
    </submittedName>
</protein>
<dbReference type="AlphaFoldDB" id="A0A1L3F0R2"/>
<evidence type="ECO:0000256" key="1">
    <source>
        <dbReference type="SAM" id="Phobius"/>
    </source>
</evidence>
<dbReference type="EMBL" id="CP017637">
    <property type="protein sequence ID" value="APG06860.1"/>
    <property type="molecule type" value="Genomic_DNA"/>
</dbReference>
<dbReference type="Proteomes" id="UP000181962">
    <property type="component" value="Chromosome"/>
</dbReference>
<proteinExistence type="predicted"/>
<keyword evidence="1" id="KW-1133">Transmembrane helix</keyword>
<keyword evidence="1" id="KW-0812">Transmembrane</keyword>
<evidence type="ECO:0000313" key="3">
    <source>
        <dbReference type="Proteomes" id="UP000181962"/>
    </source>
</evidence>
<dbReference type="OrthoDB" id="8631942at2"/>
<keyword evidence="1" id="KW-0472">Membrane</keyword>
<feature type="transmembrane region" description="Helical" evidence="1">
    <location>
        <begin position="12"/>
        <end position="36"/>
    </location>
</feature>
<dbReference type="RefSeq" id="WP_071908463.1">
    <property type="nucleotide sequence ID" value="NZ_CP017637.1"/>
</dbReference>